<dbReference type="PROSITE" id="PS01181">
    <property type="entry name" value="RIBOSOMAL_S21"/>
    <property type="match status" value="1"/>
</dbReference>
<sequence>MRIIHQITVEDNEPLEKALKRFKRMVEKEGIIREWKSREYFEKPSAIRNREKKALERKLMKKTRKAQESKY</sequence>
<evidence type="ECO:0000256" key="4">
    <source>
        <dbReference type="ARBA" id="ARBA00035135"/>
    </source>
</evidence>
<dbReference type="Gene3D" id="1.20.5.1150">
    <property type="entry name" value="Ribosomal protein S8"/>
    <property type="match status" value="1"/>
</dbReference>
<evidence type="ECO:0000256" key="2">
    <source>
        <dbReference type="ARBA" id="ARBA00022980"/>
    </source>
</evidence>
<evidence type="ECO:0000256" key="5">
    <source>
        <dbReference type="HAMAP-Rule" id="MF_00358"/>
    </source>
</evidence>
<evidence type="ECO:0000256" key="6">
    <source>
        <dbReference type="RuleBase" id="RU000667"/>
    </source>
</evidence>
<evidence type="ECO:0000313" key="7">
    <source>
        <dbReference type="EMBL" id="SLM17752.1"/>
    </source>
</evidence>
<proteinExistence type="inferred from homology"/>
<dbReference type="NCBIfam" id="TIGR00030">
    <property type="entry name" value="S21p"/>
    <property type="match status" value="1"/>
</dbReference>
<dbReference type="AlphaFoldDB" id="A0A3P3XN83"/>
<dbReference type="PANTHER" id="PTHR21109">
    <property type="entry name" value="MITOCHONDRIAL 28S RIBOSOMAL PROTEIN S21"/>
    <property type="match status" value="1"/>
</dbReference>
<gene>
    <name evidence="5 7" type="primary">rpsU</name>
    <name evidence="7" type="ORF">SPIRO4BDMA_40321</name>
</gene>
<reference evidence="7" key="1">
    <citation type="submission" date="2017-02" db="EMBL/GenBank/DDBJ databases">
        <authorList>
            <person name="Regsiter A."/>
            <person name="William W."/>
        </authorList>
    </citation>
    <scope>NUCLEOTIDE SEQUENCE</scope>
    <source>
        <strain evidence="7">BdmA 4</strain>
    </source>
</reference>
<dbReference type="InterPro" id="IPR018278">
    <property type="entry name" value="Ribosomal_bS21_CS"/>
</dbReference>
<dbReference type="GO" id="GO:0005840">
    <property type="term" value="C:ribosome"/>
    <property type="evidence" value="ECO:0007669"/>
    <property type="project" value="UniProtKB-KW"/>
</dbReference>
<dbReference type="Pfam" id="PF01165">
    <property type="entry name" value="Ribosomal_S21"/>
    <property type="match status" value="1"/>
</dbReference>
<evidence type="ECO:0000256" key="1">
    <source>
        <dbReference type="ARBA" id="ARBA00006640"/>
    </source>
</evidence>
<dbReference type="GO" id="GO:0006412">
    <property type="term" value="P:translation"/>
    <property type="evidence" value="ECO:0007669"/>
    <property type="project" value="UniProtKB-UniRule"/>
</dbReference>
<dbReference type="InterPro" id="IPR001911">
    <property type="entry name" value="Ribosomal_bS21"/>
</dbReference>
<accession>A0A3P3XN83</accession>
<dbReference type="InterPro" id="IPR038380">
    <property type="entry name" value="Ribosomal_bS21_sf"/>
</dbReference>
<name>A0A3P3XN83_9SPIR</name>
<protein>
    <recommendedName>
        <fullName evidence="4 5">Small ribosomal subunit protein bS21</fullName>
    </recommendedName>
</protein>
<comment type="similarity">
    <text evidence="1 5 6">Belongs to the bacterial ribosomal protein bS21 family.</text>
</comment>
<dbReference type="PANTHER" id="PTHR21109:SF0">
    <property type="entry name" value="SMALL RIBOSOMAL SUBUNIT PROTEIN BS21M"/>
    <property type="match status" value="1"/>
</dbReference>
<dbReference type="GO" id="GO:0003735">
    <property type="term" value="F:structural constituent of ribosome"/>
    <property type="evidence" value="ECO:0007669"/>
    <property type="project" value="InterPro"/>
</dbReference>
<evidence type="ECO:0000256" key="3">
    <source>
        <dbReference type="ARBA" id="ARBA00023274"/>
    </source>
</evidence>
<dbReference type="GO" id="GO:1990904">
    <property type="term" value="C:ribonucleoprotein complex"/>
    <property type="evidence" value="ECO:0007669"/>
    <property type="project" value="UniProtKB-KW"/>
</dbReference>
<dbReference type="PRINTS" id="PR00976">
    <property type="entry name" value="RIBOSOMALS21"/>
</dbReference>
<dbReference type="HAMAP" id="MF_00358">
    <property type="entry name" value="Ribosomal_bS21"/>
    <property type="match status" value="1"/>
</dbReference>
<keyword evidence="3 5" id="KW-0687">Ribonucleoprotein</keyword>
<keyword evidence="2 5" id="KW-0689">Ribosomal protein</keyword>
<organism evidence="7">
    <name type="scientific">uncultured spirochete</name>
    <dbReference type="NCBI Taxonomy" id="156406"/>
    <lineage>
        <taxon>Bacteria</taxon>
        <taxon>Pseudomonadati</taxon>
        <taxon>Spirochaetota</taxon>
        <taxon>Spirochaetia</taxon>
        <taxon>Spirochaetales</taxon>
        <taxon>environmental samples</taxon>
    </lineage>
</organism>
<dbReference type="EMBL" id="FWDO01000004">
    <property type="protein sequence ID" value="SLM17752.1"/>
    <property type="molecule type" value="Genomic_DNA"/>
</dbReference>